<dbReference type="NCBIfam" id="NF041528">
    <property type="entry name" value="strep_LAETG"/>
    <property type="match status" value="1"/>
</dbReference>
<keyword evidence="3" id="KW-0732">Signal</keyword>
<evidence type="ECO:0000313" key="4">
    <source>
        <dbReference type="EMBL" id="GAA2196783.1"/>
    </source>
</evidence>
<feature type="signal peptide" evidence="3">
    <location>
        <begin position="1"/>
        <end position="32"/>
    </location>
</feature>
<keyword evidence="2" id="KW-0812">Transmembrane</keyword>
<sequence length="232" mass="23001">MTRRGVRRSVRLLGVASGSAALVLGLAGSALACTIKDFSAEARCAGGKGVIVVTDTDPSATDATVSVFLQGKGGVETKVGEQPVKGSREGVSITFPEDWKPSATYRVHVKGGKVDRDIKPDLVTPATACKAESPSPTPPAGTTPSPTPSTPAPSRSAPAQPATPAPSASEAGAAPAGTAENAPSPAVGDSNLAETGANSRTGLIAGIAAALVVVGGGAVWFGMRRRGASRHG</sequence>
<feature type="transmembrane region" description="Helical" evidence="2">
    <location>
        <begin position="203"/>
        <end position="223"/>
    </location>
</feature>
<dbReference type="PROSITE" id="PS51257">
    <property type="entry name" value="PROKAR_LIPOPROTEIN"/>
    <property type="match status" value="1"/>
</dbReference>
<dbReference type="Proteomes" id="UP001501391">
    <property type="component" value="Unassembled WGS sequence"/>
</dbReference>
<feature type="region of interest" description="Disordered" evidence="1">
    <location>
        <begin position="128"/>
        <end position="193"/>
    </location>
</feature>
<name>A0ABN3BKQ1_9ACTN</name>
<evidence type="ECO:0000256" key="1">
    <source>
        <dbReference type="SAM" id="MobiDB-lite"/>
    </source>
</evidence>
<keyword evidence="2" id="KW-0472">Membrane</keyword>
<evidence type="ECO:0000256" key="2">
    <source>
        <dbReference type="SAM" id="Phobius"/>
    </source>
</evidence>
<evidence type="ECO:0000256" key="3">
    <source>
        <dbReference type="SAM" id="SignalP"/>
    </source>
</evidence>
<organism evidence="4 5">
    <name type="scientific">Streptomyces bangladeshensis</name>
    <dbReference type="NCBI Taxonomy" id="295352"/>
    <lineage>
        <taxon>Bacteria</taxon>
        <taxon>Bacillati</taxon>
        <taxon>Actinomycetota</taxon>
        <taxon>Actinomycetes</taxon>
        <taxon>Kitasatosporales</taxon>
        <taxon>Streptomycetaceae</taxon>
        <taxon>Streptomyces</taxon>
    </lineage>
</organism>
<keyword evidence="2" id="KW-1133">Transmembrane helix</keyword>
<dbReference type="RefSeq" id="WP_260335605.1">
    <property type="nucleotide sequence ID" value="NZ_BAAAOQ010000010.1"/>
</dbReference>
<dbReference type="EMBL" id="BAAAOQ010000010">
    <property type="protein sequence ID" value="GAA2196783.1"/>
    <property type="molecule type" value="Genomic_DNA"/>
</dbReference>
<gene>
    <name evidence="4" type="ORF">GCM10009787_32470</name>
</gene>
<comment type="caution">
    <text evidence="4">The sequence shown here is derived from an EMBL/GenBank/DDBJ whole genome shotgun (WGS) entry which is preliminary data.</text>
</comment>
<keyword evidence="5" id="KW-1185">Reference proteome</keyword>
<feature type="compositionally biased region" description="Pro residues" evidence="1">
    <location>
        <begin position="135"/>
        <end position="151"/>
    </location>
</feature>
<evidence type="ECO:0000313" key="5">
    <source>
        <dbReference type="Proteomes" id="UP001501391"/>
    </source>
</evidence>
<proteinExistence type="predicted"/>
<feature type="compositionally biased region" description="Low complexity" evidence="1">
    <location>
        <begin position="152"/>
        <end position="184"/>
    </location>
</feature>
<accession>A0ABN3BKQ1</accession>
<feature type="chain" id="PRO_5047316894" evidence="3">
    <location>
        <begin position="33"/>
        <end position="232"/>
    </location>
</feature>
<reference evidence="4 5" key="1">
    <citation type="journal article" date="2019" name="Int. J. Syst. Evol. Microbiol.">
        <title>The Global Catalogue of Microorganisms (GCM) 10K type strain sequencing project: providing services to taxonomists for standard genome sequencing and annotation.</title>
        <authorList>
            <consortium name="The Broad Institute Genomics Platform"/>
            <consortium name="The Broad Institute Genome Sequencing Center for Infectious Disease"/>
            <person name="Wu L."/>
            <person name="Ma J."/>
        </authorList>
    </citation>
    <scope>NUCLEOTIDE SEQUENCE [LARGE SCALE GENOMIC DNA]</scope>
    <source>
        <strain evidence="4 5">JCM 14924</strain>
    </source>
</reference>
<protein>
    <submittedName>
        <fullName evidence="4">LAETG motif-containing sortase-dependent surface protein</fullName>
    </submittedName>
</protein>